<dbReference type="Proteomes" id="UP000825381">
    <property type="component" value="Chromosome"/>
</dbReference>
<sequence>MADFIKNTYKICLIITFLLCNSNVVLAQFVPVNPSAPSSPYEGTWHYIDGNELFVVSLWKEDDGKFRGYYKKVEHNNGIIGATIFNSRKVNIHGFVFPPVIFGSFHNLYGLSGSIRDNTIQNNAEDFKGGRFRMQINSDTNCTNCPVTATWKVEETSGLRVDYVLGYSIPTDIILTKVSDEIDLD</sequence>
<protein>
    <submittedName>
        <fullName evidence="2">Uncharacterized protein</fullName>
    </submittedName>
</protein>
<dbReference type="RefSeq" id="WP_220639711.1">
    <property type="nucleotide sequence ID" value="NZ_CP080429.1"/>
</dbReference>
<name>A0ABX8V3F1_9FLAO</name>
<gene>
    <name evidence="2" type="ORF">K1I41_07250</name>
</gene>
<evidence type="ECO:0000313" key="2">
    <source>
        <dbReference type="EMBL" id="QYJ67366.1"/>
    </source>
</evidence>
<accession>A0ABX8V3F1</accession>
<proteinExistence type="predicted"/>
<organism evidence="2 3">
    <name type="scientific">Flavobacterium litorale</name>
    <dbReference type="NCBI Taxonomy" id="2856519"/>
    <lineage>
        <taxon>Bacteria</taxon>
        <taxon>Pseudomonadati</taxon>
        <taxon>Bacteroidota</taxon>
        <taxon>Flavobacteriia</taxon>
        <taxon>Flavobacteriales</taxon>
        <taxon>Flavobacteriaceae</taxon>
        <taxon>Flavobacterium</taxon>
    </lineage>
</organism>
<evidence type="ECO:0000256" key="1">
    <source>
        <dbReference type="SAM" id="SignalP"/>
    </source>
</evidence>
<dbReference type="EMBL" id="CP080429">
    <property type="protein sequence ID" value="QYJ67366.1"/>
    <property type="molecule type" value="Genomic_DNA"/>
</dbReference>
<keyword evidence="3" id="KW-1185">Reference proteome</keyword>
<feature type="signal peptide" evidence="1">
    <location>
        <begin position="1"/>
        <end position="27"/>
    </location>
</feature>
<evidence type="ECO:0000313" key="3">
    <source>
        <dbReference type="Proteomes" id="UP000825381"/>
    </source>
</evidence>
<keyword evidence="1" id="KW-0732">Signal</keyword>
<reference evidence="2 3" key="1">
    <citation type="submission" date="2021-07" db="EMBL/GenBank/DDBJ databases">
        <title>Flavobacterium WSW3-B6 sp.nov, isolated from seaweed.</title>
        <authorList>
            <person name="Muhammad N."/>
            <person name="Ho H."/>
            <person name="Lee Y.-J."/>
            <person name="Nguyen T."/>
            <person name="Ho J."/>
            <person name="Kim S.-G."/>
        </authorList>
    </citation>
    <scope>NUCLEOTIDE SEQUENCE [LARGE SCALE GENOMIC DNA]</scope>
    <source>
        <strain evidence="2 3">WSW3-B6</strain>
    </source>
</reference>
<feature type="chain" id="PRO_5046209263" evidence="1">
    <location>
        <begin position="28"/>
        <end position="185"/>
    </location>
</feature>